<keyword evidence="4 8" id="KW-1003">Cell membrane</keyword>
<protein>
    <recommendedName>
        <fullName evidence="8">Transport permease protein</fullName>
    </recommendedName>
</protein>
<evidence type="ECO:0000256" key="8">
    <source>
        <dbReference type="RuleBase" id="RU361157"/>
    </source>
</evidence>
<evidence type="ECO:0000256" key="1">
    <source>
        <dbReference type="ARBA" id="ARBA00004651"/>
    </source>
</evidence>
<name>A0ABY3ZWC6_9STAP</name>
<keyword evidence="11" id="KW-1185">Reference proteome</keyword>
<sequence length="269" mass="31045">MKNIINVIREQIEHVNLIFKLSIYNMKSQYSNHYLGVFWNILQPALQVALYYIVFGLGLRGTHQDVNGIPFITHLISGLFPWLFISQSINAGSNAILGKLNLVTKMKFPSSTLISISFVNALINLLITTSIVFALSLYNHYVPAFHYLWFFYFIVASYALIFGISLIMSTLIILVRDMKNILQNIIRMGFFLTPVFWSVHSANHILVKIVALNPFAYLLGVYRNAFVDNSEVFYGTMYDHLYFWSLSIFLLVLGSKIHFKFRNKLVDYL</sequence>
<comment type="similarity">
    <text evidence="2 8">Belongs to the ABC-2 integral membrane protein family.</text>
</comment>
<dbReference type="PANTHER" id="PTHR30413:SF10">
    <property type="entry name" value="CAPSULE POLYSACCHARIDE EXPORT INNER-MEMBRANE PROTEIN CTRC"/>
    <property type="match status" value="1"/>
</dbReference>
<evidence type="ECO:0000256" key="3">
    <source>
        <dbReference type="ARBA" id="ARBA00022448"/>
    </source>
</evidence>
<reference evidence="10" key="2">
    <citation type="submission" date="2022-04" db="EMBL/GenBank/DDBJ databases">
        <title>Antimicrobial genetic elements in methicillin-resistant Macrococcus armenti.</title>
        <authorList>
            <person name="Keller J.E."/>
            <person name="Schwendener S."/>
            <person name="Pantucek R."/>
            <person name="Perreten V."/>
        </authorList>
    </citation>
    <scope>NUCLEOTIDE SEQUENCE</scope>
    <source>
        <strain evidence="10">CCM 2609</strain>
    </source>
</reference>
<dbReference type="EMBL" id="CP094348">
    <property type="protein sequence ID" value="UOB21213.1"/>
    <property type="molecule type" value="Genomic_DNA"/>
</dbReference>
<gene>
    <name evidence="10" type="ORF">MRZ06_03785</name>
</gene>
<keyword evidence="3 8" id="KW-0813">Transport</keyword>
<feature type="transmembrane region" description="Helical" evidence="8">
    <location>
        <begin position="241"/>
        <end position="259"/>
    </location>
</feature>
<proteinExistence type="inferred from homology"/>
<feature type="domain" description="ABC transmembrane type-2" evidence="9">
    <location>
        <begin position="35"/>
        <end position="261"/>
    </location>
</feature>
<feature type="transmembrane region" description="Helical" evidence="8">
    <location>
        <begin position="150"/>
        <end position="175"/>
    </location>
</feature>
<evidence type="ECO:0000313" key="11">
    <source>
        <dbReference type="Proteomes" id="UP000830343"/>
    </source>
</evidence>
<keyword evidence="7 8" id="KW-0472">Membrane</keyword>
<feature type="transmembrane region" description="Helical" evidence="8">
    <location>
        <begin position="113"/>
        <end position="138"/>
    </location>
</feature>
<comment type="subcellular location">
    <subcellularLocation>
        <location evidence="1 8">Cell membrane</location>
        <topology evidence="1 8">Multi-pass membrane protein</topology>
    </subcellularLocation>
</comment>
<dbReference type="Pfam" id="PF01061">
    <property type="entry name" value="ABC2_membrane"/>
    <property type="match status" value="1"/>
</dbReference>
<evidence type="ECO:0000256" key="7">
    <source>
        <dbReference type="ARBA" id="ARBA00023136"/>
    </source>
</evidence>
<dbReference type="PROSITE" id="PS51012">
    <property type="entry name" value="ABC_TM2"/>
    <property type="match status" value="1"/>
</dbReference>
<dbReference type="Proteomes" id="UP000830343">
    <property type="component" value="Chromosome"/>
</dbReference>
<evidence type="ECO:0000256" key="5">
    <source>
        <dbReference type="ARBA" id="ARBA00022692"/>
    </source>
</evidence>
<dbReference type="InterPro" id="IPR013525">
    <property type="entry name" value="ABC2_TM"/>
</dbReference>
<feature type="transmembrane region" description="Helical" evidence="8">
    <location>
        <begin position="71"/>
        <end position="92"/>
    </location>
</feature>
<dbReference type="RefSeq" id="WP_224185950.1">
    <property type="nucleotide sequence ID" value="NZ_CP083595.1"/>
</dbReference>
<dbReference type="PANTHER" id="PTHR30413">
    <property type="entry name" value="INNER MEMBRANE TRANSPORT PERMEASE"/>
    <property type="match status" value="1"/>
</dbReference>
<feature type="transmembrane region" description="Helical" evidence="8">
    <location>
        <begin position="195"/>
        <end position="221"/>
    </location>
</feature>
<dbReference type="InterPro" id="IPR047817">
    <property type="entry name" value="ABC2_TM_bact-type"/>
</dbReference>
<evidence type="ECO:0000256" key="6">
    <source>
        <dbReference type="ARBA" id="ARBA00022989"/>
    </source>
</evidence>
<feature type="transmembrane region" description="Helical" evidence="8">
    <location>
        <begin position="34"/>
        <end position="59"/>
    </location>
</feature>
<evidence type="ECO:0000259" key="9">
    <source>
        <dbReference type="PROSITE" id="PS51012"/>
    </source>
</evidence>
<evidence type="ECO:0000256" key="4">
    <source>
        <dbReference type="ARBA" id="ARBA00022475"/>
    </source>
</evidence>
<evidence type="ECO:0000256" key="2">
    <source>
        <dbReference type="ARBA" id="ARBA00007783"/>
    </source>
</evidence>
<organism evidence="10 11">
    <name type="scientific">Macrococcus armenti</name>
    <dbReference type="NCBI Taxonomy" id="2875764"/>
    <lineage>
        <taxon>Bacteria</taxon>
        <taxon>Bacillati</taxon>
        <taxon>Bacillota</taxon>
        <taxon>Bacilli</taxon>
        <taxon>Bacillales</taxon>
        <taxon>Staphylococcaceae</taxon>
        <taxon>Macrococcus</taxon>
    </lineage>
</organism>
<evidence type="ECO:0000313" key="10">
    <source>
        <dbReference type="EMBL" id="UOB21213.1"/>
    </source>
</evidence>
<reference evidence="10" key="1">
    <citation type="submission" date="2022-03" db="EMBL/GenBank/DDBJ databases">
        <authorList>
            <person name="Vrbovska V."/>
            <person name="Kovarovic V."/>
            <person name="Botka T."/>
            <person name="Pantucek R."/>
        </authorList>
    </citation>
    <scope>NUCLEOTIDE SEQUENCE</scope>
    <source>
        <strain evidence="10">CCM 2609</strain>
    </source>
</reference>
<keyword evidence="6 8" id="KW-1133">Transmembrane helix</keyword>
<accession>A0ABY3ZWC6</accession>
<keyword evidence="5 8" id="KW-0812">Transmembrane</keyword>